<keyword evidence="6 8" id="KW-0862">Zinc</keyword>
<sequence length="896" mass="100348">MEEFDLMESTAKEIDPDDDVEVFWMKKQHFQAAKKYLVCLNLSKYSVEKGDEFEITLNKKAESSIISKIKDFKSEEIPISNYERSLSAMNILSENYLNVHFIISRNTLLLYGLKRDVSSAKIDLLAQLGDPDEINMGMTDGTAKSFGGKAASGQSSQEKDLNITQTKSYTVIDTPTNSYDGKVSIPVESNLFEKTYVESISAESAPTCRGGEKETCRTGIPGFSNVLKQTRPQFYVGHKTDLKVYVRKEDITKLDVDIIVNGANRHLRHGGGVSRAVAVAAGQSLVNECNSYIAAHGPLDVTDVFVSTGGLLRATYVMHAAGPKWESYADKHRCLTDLRRTVVRCLVEASRLQKGSVALPSISSAIFKVPKEICAQCYMDAVKHFDDFAEKLGVVPVKDVRFVDIDDAMVNIILEKFIKEWHKPVDGKISKGDFEFSQQHLSKRYDDTFGCSTGSSALQKKFQQPSSHGTKSGEESHKIVSQGVGANTISYQVNSIEIHIVTKPATAYRSAIVVIGKLFDELSGIKKFNVCDLVKPRYDLPKQKKSFQYLSLSKPDGSQPTLICQLHPNPDNPENVTKAFENLGNAEEIHRSQTVVFTSAILYNKPKKGQDNNKIISRIAQKVFDFAAVTSSTNSAIKSILFATDAECIPIVIKLFDSRRVRKIQPGQTSRGYDISISFLQVSADFDSSEVNYRGFCPICSDRKEIKGLPCCHKLTCHDCFCKMVRCPFCKTQHKVIRGNQPKGDMSYFLRNVDVNVDGYEKKGSLVIDYYFPAGKQILRHPSPGKPYTSVTRTAYLPATDDGYRALRLLRVAFHRRLIFTIDVSHTTQMEGIVWNIHHKTRLHSSELGYPDPNYLMRLVLELSQNGVTEESITREEIRLVDEFMANLRKDTSNNV</sequence>
<reference evidence="11 12" key="1">
    <citation type="submission" date="2024-04" db="EMBL/GenBank/DDBJ databases">
        <authorList>
            <consortium name="Genoscope - CEA"/>
            <person name="William W."/>
        </authorList>
    </citation>
    <scope>NUCLEOTIDE SEQUENCE [LARGE SCALE GENOMIC DNA]</scope>
</reference>
<dbReference type="GO" id="GO:0005737">
    <property type="term" value="C:cytoplasm"/>
    <property type="evidence" value="ECO:0007669"/>
    <property type="project" value="UniProtKB-SubCell"/>
</dbReference>
<feature type="domain" description="Macro" evidence="10">
    <location>
        <begin position="231"/>
        <end position="421"/>
    </location>
</feature>
<dbReference type="PANTHER" id="PTHR12622">
    <property type="entry name" value="DELTEX-RELATED"/>
    <property type="match status" value="1"/>
</dbReference>
<comment type="caution">
    <text evidence="11">The sequence shown here is derived from an EMBL/GenBank/DDBJ whole genome shotgun (WGS) entry which is preliminary data.</text>
</comment>
<dbReference type="InterPro" id="IPR039398">
    <property type="entry name" value="Deltex_fam"/>
</dbReference>
<dbReference type="GO" id="GO:0016567">
    <property type="term" value="P:protein ubiquitination"/>
    <property type="evidence" value="ECO:0007669"/>
    <property type="project" value="UniProtKB-UniRule"/>
</dbReference>
<dbReference type="Gene3D" id="3.40.220.10">
    <property type="entry name" value="Leucine Aminopeptidase, subunit E, domain 1"/>
    <property type="match status" value="1"/>
</dbReference>
<dbReference type="InterPro" id="IPR043472">
    <property type="entry name" value="Macro_dom-like"/>
</dbReference>
<evidence type="ECO:0000256" key="7">
    <source>
        <dbReference type="PROSITE-ProRule" id="PRU00175"/>
    </source>
</evidence>
<protein>
    <recommendedName>
        <fullName evidence="8">E3 ubiquitin-protein ligase</fullName>
        <ecNumber evidence="8">2.3.2.27</ecNumber>
    </recommendedName>
</protein>
<feature type="domain" description="RING-type" evidence="9">
    <location>
        <begin position="697"/>
        <end position="731"/>
    </location>
</feature>
<keyword evidence="4 8" id="KW-0479">Metal-binding</keyword>
<dbReference type="EMBL" id="CAXITT010000016">
    <property type="protein sequence ID" value="CAL1527346.1"/>
    <property type="molecule type" value="Genomic_DNA"/>
</dbReference>
<dbReference type="Pfam" id="PF18102">
    <property type="entry name" value="DTC"/>
    <property type="match status" value="1"/>
</dbReference>
<evidence type="ECO:0000256" key="3">
    <source>
        <dbReference type="ARBA" id="ARBA00022679"/>
    </source>
</evidence>
<dbReference type="Pfam" id="PF01661">
    <property type="entry name" value="Macro"/>
    <property type="match status" value="1"/>
</dbReference>
<dbReference type="Proteomes" id="UP001497497">
    <property type="component" value="Unassembled WGS sequence"/>
</dbReference>
<evidence type="ECO:0000256" key="1">
    <source>
        <dbReference type="ARBA" id="ARBA00000900"/>
    </source>
</evidence>
<dbReference type="GO" id="GO:0061630">
    <property type="term" value="F:ubiquitin protein ligase activity"/>
    <property type="evidence" value="ECO:0007669"/>
    <property type="project" value="UniProtKB-UniRule"/>
</dbReference>
<dbReference type="Gene3D" id="3.30.390.130">
    <property type="match status" value="1"/>
</dbReference>
<keyword evidence="12" id="KW-1185">Reference proteome</keyword>
<comment type="pathway">
    <text evidence="2 8">Protein modification; protein ubiquitination.</text>
</comment>
<accession>A0AAV2H1U0</accession>
<evidence type="ECO:0000259" key="9">
    <source>
        <dbReference type="PROSITE" id="PS50089"/>
    </source>
</evidence>
<dbReference type="InterPro" id="IPR001841">
    <property type="entry name" value="Znf_RING"/>
</dbReference>
<dbReference type="SUPFAM" id="SSF57850">
    <property type="entry name" value="RING/U-box"/>
    <property type="match status" value="1"/>
</dbReference>
<comment type="catalytic activity">
    <reaction evidence="1 8">
        <text>S-ubiquitinyl-[E2 ubiquitin-conjugating enzyme]-L-cysteine + [acceptor protein]-L-lysine = [E2 ubiquitin-conjugating enzyme]-L-cysteine + N(6)-ubiquitinyl-[acceptor protein]-L-lysine.</text>
        <dbReference type="EC" id="2.3.2.27"/>
    </reaction>
</comment>
<keyword evidence="8" id="KW-0963">Cytoplasm</keyword>
<dbReference type="SMART" id="SM00506">
    <property type="entry name" value="A1pp"/>
    <property type="match status" value="1"/>
</dbReference>
<dbReference type="InterPro" id="IPR039396">
    <property type="entry name" value="Deltex_C"/>
</dbReference>
<dbReference type="AlphaFoldDB" id="A0AAV2H1U0"/>
<keyword evidence="5 7" id="KW-0863">Zinc-finger</keyword>
<dbReference type="InterPro" id="IPR039399">
    <property type="entry name" value="Deltex_C_sf"/>
</dbReference>
<dbReference type="EC" id="2.3.2.27" evidence="8"/>
<dbReference type="SUPFAM" id="SSF52949">
    <property type="entry name" value="Macro domain-like"/>
    <property type="match status" value="1"/>
</dbReference>
<evidence type="ECO:0000259" key="10">
    <source>
        <dbReference type="PROSITE" id="PS51154"/>
    </source>
</evidence>
<dbReference type="PROSITE" id="PS50089">
    <property type="entry name" value="ZF_RING_2"/>
    <property type="match status" value="1"/>
</dbReference>
<organism evidence="11 12">
    <name type="scientific">Lymnaea stagnalis</name>
    <name type="common">Great pond snail</name>
    <name type="synonym">Helix stagnalis</name>
    <dbReference type="NCBI Taxonomy" id="6523"/>
    <lineage>
        <taxon>Eukaryota</taxon>
        <taxon>Metazoa</taxon>
        <taxon>Spiralia</taxon>
        <taxon>Lophotrochozoa</taxon>
        <taxon>Mollusca</taxon>
        <taxon>Gastropoda</taxon>
        <taxon>Heterobranchia</taxon>
        <taxon>Euthyneura</taxon>
        <taxon>Panpulmonata</taxon>
        <taxon>Hygrophila</taxon>
        <taxon>Lymnaeoidea</taxon>
        <taxon>Lymnaeidae</taxon>
        <taxon>Lymnaea</taxon>
    </lineage>
</organism>
<keyword evidence="3 8" id="KW-0808">Transferase</keyword>
<evidence type="ECO:0000256" key="5">
    <source>
        <dbReference type="ARBA" id="ARBA00022771"/>
    </source>
</evidence>
<evidence type="ECO:0000256" key="6">
    <source>
        <dbReference type="ARBA" id="ARBA00022833"/>
    </source>
</evidence>
<comment type="subcellular location">
    <subcellularLocation>
        <location evidence="8">Cytoplasm</location>
    </subcellularLocation>
</comment>
<evidence type="ECO:0000256" key="8">
    <source>
        <dbReference type="RuleBase" id="RU367105"/>
    </source>
</evidence>
<dbReference type="GO" id="GO:0008270">
    <property type="term" value="F:zinc ion binding"/>
    <property type="evidence" value="ECO:0007669"/>
    <property type="project" value="UniProtKB-KW"/>
</dbReference>
<evidence type="ECO:0000256" key="4">
    <source>
        <dbReference type="ARBA" id="ARBA00022723"/>
    </source>
</evidence>
<dbReference type="InterPro" id="IPR002589">
    <property type="entry name" value="Macro_dom"/>
</dbReference>
<proteinExistence type="inferred from homology"/>
<comment type="similarity">
    <text evidence="8">Belongs to the Deltex family.</text>
</comment>
<evidence type="ECO:0000313" key="12">
    <source>
        <dbReference type="Proteomes" id="UP001497497"/>
    </source>
</evidence>
<dbReference type="CDD" id="cd02907">
    <property type="entry name" value="Macro_Af1521_BAL-like"/>
    <property type="match status" value="1"/>
</dbReference>
<evidence type="ECO:0000256" key="2">
    <source>
        <dbReference type="ARBA" id="ARBA00004906"/>
    </source>
</evidence>
<dbReference type="PROSITE" id="PS51154">
    <property type="entry name" value="MACRO"/>
    <property type="match status" value="1"/>
</dbReference>
<name>A0AAV2H1U0_LYMST</name>
<gene>
    <name evidence="11" type="ORF">GSLYS_00001523001</name>
</gene>
<evidence type="ECO:0000313" key="11">
    <source>
        <dbReference type="EMBL" id="CAL1527346.1"/>
    </source>
</evidence>
<dbReference type="GO" id="GO:0007219">
    <property type="term" value="P:Notch signaling pathway"/>
    <property type="evidence" value="ECO:0007669"/>
    <property type="project" value="InterPro"/>
</dbReference>